<protein>
    <submittedName>
        <fullName evidence="1">Uncharacterized protein</fullName>
    </submittedName>
</protein>
<dbReference type="EMBL" id="LCEY01000028">
    <property type="protein sequence ID" value="KKS80077.1"/>
    <property type="molecule type" value="Genomic_DNA"/>
</dbReference>
<dbReference type="AlphaFoldDB" id="A0A0G1C3B6"/>
<comment type="caution">
    <text evidence="1">The sequence shown here is derived from an EMBL/GenBank/DDBJ whole genome shotgun (WGS) entry which is preliminary data.</text>
</comment>
<gene>
    <name evidence="1" type="ORF">UV56_C0028G0010</name>
</gene>
<accession>A0A0G1C3B6</accession>
<evidence type="ECO:0000313" key="1">
    <source>
        <dbReference type="EMBL" id="KKS80077.1"/>
    </source>
</evidence>
<sequence length="178" mass="20826">MSKTEFCEWAHIHCPARTYKRCPIRPEAEILKEKLGTISPRSEESITIQNRLRVLAETFCEEEERLIKGIEIEYEDHDPTLIDWSQNINNQKLLRLLSQEKTKSEEEDAIDIGRQLTEIRSERGEEGWQKIVSYIEGSDFQGTSLDERVLGWIEQGFLHPKIAREILKNIKSLPFSKK</sequence>
<organism evidence="1 2">
    <name type="scientific">Candidatus Woesebacteria bacterium GW2011_GWC1_43_10b</name>
    <dbReference type="NCBI Taxonomy" id="1618585"/>
    <lineage>
        <taxon>Bacteria</taxon>
        <taxon>Candidatus Woeseibacteriota</taxon>
    </lineage>
</organism>
<evidence type="ECO:0000313" key="2">
    <source>
        <dbReference type="Proteomes" id="UP000034611"/>
    </source>
</evidence>
<reference evidence="1 2" key="1">
    <citation type="journal article" date="2015" name="Nature">
        <title>rRNA introns, odd ribosomes, and small enigmatic genomes across a large radiation of phyla.</title>
        <authorList>
            <person name="Brown C.T."/>
            <person name="Hug L.A."/>
            <person name="Thomas B.C."/>
            <person name="Sharon I."/>
            <person name="Castelle C.J."/>
            <person name="Singh A."/>
            <person name="Wilkins M.J."/>
            <person name="Williams K.H."/>
            <person name="Banfield J.F."/>
        </authorList>
    </citation>
    <scope>NUCLEOTIDE SEQUENCE [LARGE SCALE GENOMIC DNA]</scope>
</reference>
<dbReference type="Proteomes" id="UP000034611">
    <property type="component" value="Unassembled WGS sequence"/>
</dbReference>
<name>A0A0G1C3B6_9BACT</name>
<proteinExistence type="predicted"/>